<dbReference type="Proteomes" id="UP000287447">
    <property type="component" value="Unassembled WGS sequence"/>
</dbReference>
<dbReference type="OrthoDB" id="1630256at2"/>
<name>A0A3S2ZA52_9PROT</name>
<dbReference type="InterPro" id="IPR048813">
    <property type="entry name" value="GP7-like"/>
</dbReference>
<keyword evidence="2" id="KW-1185">Reference proteome</keyword>
<comment type="caution">
    <text evidence="1">The sequence shown here is derived from an EMBL/GenBank/DDBJ whole genome shotgun (WGS) entry which is preliminary data.</text>
</comment>
<evidence type="ECO:0000313" key="1">
    <source>
        <dbReference type="EMBL" id="RVU39018.1"/>
    </source>
</evidence>
<evidence type="ECO:0000313" key="2">
    <source>
        <dbReference type="Proteomes" id="UP000287447"/>
    </source>
</evidence>
<gene>
    <name evidence="1" type="ORF">EOI86_07105</name>
</gene>
<organism evidence="1 2">
    <name type="scientific">Hwanghaeella grinnelliae</name>
    <dbReference type="NCBI Taxonomy" id="2500179"/>
    <lineage>
        <taxon>Bacteria</taxon>
        <taxon>Pseudomonadati</taxon>
        <taxon>Pseudomonadota</taxon>
        <taxon>Alphaproteobacteria</taxon>
        <taxon>Rhodospirillales</taxon>
        <taxon>Rhodospirillaceae</taxon>
        <taxon>Hwanghaeella</taxon>
    </lineage>
</organism>
<reference evidence="2" key="1">
    <citation type="submission" date="2019-01" db="EMBL/GenBank/DDBJ databases">
        <title>Gri0909 isolated from a small marine red alga.</title>
        <authorList>
            <person name="Kim J."/>
            <person name="Jeong S.E."/>
            <person name="Jeon C.O."/>
        </authorList>
    </citation>
    <scope>NUCLEOTIDE SEQUENCE [LARGE SCALE GENOMIC DNA]</scope>
    <source>
        <strain evidence="2">Gri0909</strain>
    </source>
</reference>
<dbReference type="EMBL" id="SADE01000001">
    <property type="protein sequence ID" value="RVU39018.1"/>
    <property type="molecule type" value="Genomic_DNA"/>
</dbReference>
<dbReference type="AlphaFoldDB" id="A0A3S2ZA52"/>
<dbReference type="RefSeq" id="WP_127764390.1">
    <property type="nucleotide sequence ID" value="NZ_SADE01000001.1"/>
</dbReference>
<protein>
    <submittedName>
        <fullName evidence="1">Phage capsid protein</fullName>
    </submittedName>
</protein>
<sequence length="334" mass="36942">MPQIGDTYLNLADGFKRSASGDSREAIVAELLSQTNEIMLDAHAMPANDGASHISTVRTGLPSTTWRKLYKGVPVSKSTTQQVRDTCGMLESFSSHDRDLVDKQVLPQRFRIIESRAHLEAMGQEMAATFIYGDTAVAPEKFMGLAPRYNAYQDSDDGKSSFNVIDAGGEVADANTSIWFVKWGDSTAHFIYPKGSKAGLRHDDLGLDTVEDGEGNPYRAYRDHYKHDIGLVVKDWRAIARVANVDVAAMRAGNTAIEDFMLEAFYRTDDTSGTMAIYCNREVQVALHKRAKSQQNVNLTLETFEGRKVVSFLGAPIRRVRAIRNTEALVPADV</sequence>
<dbReference type="Pfam" id="PF20911">
    <property type="entry name" value="GP7"/>
    <property type="match status" value="1"/>
</dbReference>
<proteinExistence type="predicted"/>
<dbReference type="NCBIfam" id="NF045672">
    <property type="entry name" value="MCP_gp7_epsi_15"/>
    <property type="match status" value="1"/>
</dbReference>
<accession>A0A3S2ZA52</accession>